<evidence type="ECO:0000313" key="3">
    <source>
        <dbReference type="EMBL" id="KAK8871971.1"/>
    </source>
</evidence>
<dbReference type="EMBL" id="JAPFFF010000013">
    <property type="protein sequence ID" value="KAK8871971.1"/>
    <property type="molecule type" value="Genomic_DNA"/>
</dbReference>
<comment type="caution">
    <text evidence="3">The sequence shown here is derived from an EMBL/GenBank/DDBJ whole genome shotgun (WGS) entry which is preliminary data.</text>
</comment>
<reference evidence="3 4" key="1">
    <citation type="submission" date="2024-04" db="EMBL/GenBank/DDBJ databases">
        <title>Tritrichomonas musculus Genome.</title>
        <authorList>
            <person name="Alves-Ferreira E."/>
            <person name="Grigg M."/>
            <person name="Lorenzi H."/>
            <person name="Galac M."/>
        </authorList>
    </citation>
    <scope>NUCLEOTIDE SEQUENCE [LARGE SCALE GENOMIC DNA]</scope>
    <source>
        <strain evidence="3 4">EAF2021</strain>
    </source>
</reference>
<dbReference type="SUPFAM" id="SSF48403">
    <property type="entry name" value="Ankyrin repeat"/>
    <property type="match status" value="1"/>
</dbReference>
<protein>
    <recommendedName>
        <fullName evidence="5">DUF3447 domain-containing protein</fullName>
    </recommendedName>
</protein>
<gene>
    <name evidence="3" type="ORF">M9Y10_007721</name>
</gene>
<evidence type="ECO:0000313" key="4">
    <source>
        <dbReference type="Proteomes" id="UP001470230"/>
    </source>
</evidence>
<dbReference type="Proteomes" id="UP001470230">
    <property type="component" value="Unassembled WGS sequence"/>
</dbReference>
<name>A0ABR2J2I1_9EUKA</name>
<dbReference type="InterPro" id="IPR036770">
    <property type="entry name" value="Ankyrin_rpt-contain_sf"/>
</dbReference>
<dbReference type="InterPro" id="IPR002110">
    <property type="entry name" value="Ankyrin_rpt"/>
</dbReference>
<dbReference type="PANTHER" id="PTHR24198:SF165">
    <property type="entry name" value="ANKYRIN REPEAT-CONTAINING PROTEIN-RELATED"/>
    <property type="match status" value="1"/>
</dbReference>
<proteinExistence type="predicted"/>
<accession>A0ABR2J2I1</accession>
<keyword evidence="2" id="KW-0040">ANK repeat</keyword>
<evidence type="ECO:0008006" key="5">
    <source>
        <dbReference type="Google" id="ProtNLM"/>
    </source>
</evidence>
<dbReference type="PANTHER" id="PTHR24198">
    <property type="entry name" value="ANKYRIN REPEAT AND PROTEIN KINASE DOMAIN-CONTAINING PROTEIN"/>
    <property type="match status" value="1"/>
</dbReference>
<evidence type="ECO:0000256" key="1">
    <source>
        <dbReference type="ARBA" id="ARBA00022737"/>
    </source>
</evidence>
<organism evidence="3 4">
    <name type="scientific">Tritrichomonas musculus</name>
    <dbReference type="NCBI Taxonomy" id="1915356"/>
    <lineage>
        <taxon>Eukaryota</taxon>
        <taxon>Metamonada</taxon>
        <taxon>Parabasalia</taxon>
        <taxon>Tritrichomonadida</taxon>
        <taxon>Tritrichomonadidae</taxon>
        <taxon>Tritrichomonas</taxon>
    </lineage>
</organism>
<dbReference type="Gene3D" id="1.25.40.20">
    <property type="entry name" value="Ankyrin repeat-containing domain"/>
    <property type="match status" value="2"/>
</dbReference>
<keyword evidence="4" id="KW-1185">Reference proteome</keyword>
<dbReference type="SMART" id="SM00248">
    <property type="entry name" value="ANK"/>
    <property type="match status" value="6"/>
</dbReference>
<keyword evidence="1" id="KW-0677">Repeat</keyword>
<evidence type="ECO:0000256" key="2">
    <source>
        <dbReference type="ARBA" id="ARBA00023043"/>
    </source>
</evidence>
<dbReference type="Pfam" id="PF12796">
    <property type="entry name" value="Ank_2"/>
    <property type="match status" value="1"/>
</dbReference>
<sequence>MSSITFDQHYIQDKKEMQQLLLNYIDGEENLEEYYQNLYTYIKEKQFSNSKSELKIFLNLLTKIANFHYRSTDFFNKIEKIIFIFKEDILKYLTNSEIFNLFQSNKRILLSLFESNILILDYYIFLKIYEDDDYLCYFYPEISAYSIKNKLEKLKLISSKMKPLFELINSNLDDFKNKRKIGENDTYICQLIRNDDIDNFISYLNKNNISLVDHIPNSIHETNHFIYQAFEKYKHGKIISLIEYASYFGSIQIFKYLYMNNAHISADIWYYAIHGRHPEIIHMIEKHNFGNPKLDYDKYLFKSMKYYHNEIANYIMQNYFKDTCEDESKIELLNLYYAIEYYNFEFVNVKNKIQDYFIYFCMYGFTSLVNFLIEDTNVIQKATFQLENSKTRYSLLYNIINNEHFEIMKMLLEKHLIDINAVFYYLHKSILLHKYNLLFFAAVKNNYKMVKFLASQPNVNINFKYFQEIASYHGLYYEEEDIDEDPSSFIKESDESIDKINIEEFLLSFRDKNDYSKYIPIKKTVLQLAVEYKNREIVSVLLNHPNINVNCEMNCKKKYWLHSINGWVAMYREKFILSIETPLLTAIENVDVSMVQLLLSHPKIDVNLKSYGDYSYRYVFLDKRDKKEKYYFTNFIHERKTPLCAAIILKNIEIIKMLLSNDNIVINDQSIIINDFQHFLISLDLLEWENDPKIILKNISEIKEVTTFPIDLATKQQNKDILDLLISNKKKI</sequence>